<dbReference type="PANTHER" id="PTHR33755">
    <property type="entry name" value="TOXIN PARE1-RELATED"/>
    <property type="match status" value="1"/>
</dbReference>
<protein>
    <submittedName>
        <fullName evidence="3">Type II toxin-antitoxin system RelE/ParE family toxin</fullName>
    </submittedName>
</protein>
<dbReference type="AlphaFoldDB" id="A0A926ZE83"/>
<organism evidence="3 4">
    <name type="scientific">Aerosakkonema funiforme FACHB-1375</name>
    <dbReference type="NCBI Taxonomy" id="2949571"/>
    <lineage>
        <taxon>Bacteria</taxon>
        <taxon>Bacillati</taxon>
        <taxon>Cyanobacteriota</taxon>
        <taxon>Cyanophyceae</taxon>
        <taxon>Oscillatoriophycideae</taxon>
        <taxon>Aerosakkonematales</taxon>
        <taxon>Aerosakkonemataceae</taxon>
        <taxon>Aerosakkonema</taxon>
    </lineage>
</organism>
<gene>
    <name evidence="3" type="ORF">H6G03_00060</name>
</gene>
<dbReference type="InterPro" id="IPR051803">
    <property type="entry name" value="TA_system_RelE-like_toxin"/>
</dbReference>
<name>A0A926ZE83_9CYAN</name>
<dbReference type="Gene3D" id="3.30.2310.20">
    <property type="entry name" value="RelE-like"/>
    <property type="match status" value="1"/>
</dbReference>
<comment type="similarity">
    <text evidence="1">Belongs to the RelE toxin family.</text>
</comment>
<dbReference type="InterPro" id="IPR035093">
    <property type="entry name" value="RelE/ParE_toxin_dom_sf"/>
</dbReference>
<dbReference type="Proteomes" id="UP000641646">
    <property type="component" value="Unassembled WGS sequence"/>
</dbReference>
<reference evidence="3" key="2">
    <citation type="submission" date="2020-08" db="EMBL/GenBank/DDBJ databases">
        <authorList>
            <person name="Chen M."/>
            <person name="Teng W."/>
            <person name="Zhao L."/>
            <person name="Hu C."/>
            <person name="Zhou Y."/>
            <person name="Han B."/>
            <person name="Song L."/>
            <person name="Shu W."/>
        </authorList>
    </citation>
    <scope>NUCLEOTIDE SEQUENCE</scope>
    <source>
        <strain evidence="3">FACHB-1375</strain>
    </source>
</reference>
<evidence type="ECO:0000313" key="3">
    <source>
        <dbReference type="EMBL" id="MBD2179525.1"/>
    </source>
</evidence>
<comment type="caution">
    <text evidence="3">The sequence shown here is derived from an EMBL/GenBank/DDBJ whole genome shotgun (WGS) entry which is preliminary data.</text>
</comment>
<dbReference type="PANTHER" id="PTHR33755:SF6">
    <property type="entry name" value="PLASMID STABILIZATION SYSTEM PROTEIN"/>
    <property type="match status" value="1"/>
</dbReference>
<accession>A0A926ZE83</accession>
<dbReference type="InterPro" id="IPR007712">
    <property type="entry name" value="RelE/ParE_toxin"/>
</dbReference>
<sequence>MSNYILSPLAIQDLDDIYDYLARKNLDAAENFVDNIEQKCQTLARFPNMGKSYENLLPQLRGVPLSNYVIFYRQLQNGIEVVRILSGYRDFEAIFSGESNGDL</sequence>
<dbReference type="EMBL" id="JACJPW010000001">
    <property type="protein sequence ID" value="MBD2179525.1"/>
    <property type="molecule type" value="Genomic_DNA"/>
</dbReference>
<dbReference type="RefSeq" id="WP_190460795.1">
    <property type="nucleotide sequence ID" value="NZ_JACJPW010000001.1"/>
</dbReference>
<dbReference type="Pfam" id="PF05016">
    <property type="entry name" value="ParE_toxin"/>
    <property type="match status" value="1"/>
</dbReference>
<keyword evidence="2" id="KW-1277">Toxin-antitoxin system</keyword>
<proteinExistence type="inferred from homology"/>
<evidence type="ECO:0000313" key="4">
    <source>
        <dbReference type="Proteomes" id="UP000641646"/>
    </source>
</evidence>
<reference evidence="3" key="1">
    <citation type="journal article" date="2015" name="ISME J.">
        <title>Draft Genome Sequence of Streptomyces incarnatus NRRL8089, which Produces the Nucleoside Antibiotic Sinefungin.</title>
        <authorList>
            <person name="Oshima K."/>
            <person name="Hattori M."/>
            <person name="Shimizu H."/>
            <person name="Fukuda K."/>
            <person name="Nemoto M."/>
            <person name="Inagaki K."/>
            <person name="Tamura T."/>
        </authorList>
    </citation>
    <scope>NUCLEOTIDE SEQUENCE</scope>
    <source>
        <strain evidence="3">FACHB-1375</strain>
    </source>
</reference>
<evidence type="ECO:0000256" key="2">
    <source>
        <dbReference type="ARBA" id="ARBA00022649"/>
    </source>
</evidence>
<keyword evidence="4" id="KW-1185">Reference proteome</keyword>
<evidence type="ECO:0000256" key="1">
    <source>
        <dbReference type="ARBA" id="ARBA00006226"/>
    </source>
</evidence>